<dbReference type="Proteomes" id="UP000430021">
    <property type="component" value="Unassembled WGS sequence"/>
</dbReference>
<dbReference type="EMBL" id="WTYB01000001">
    <property type="protein sequence ID" value="MXP38250.1"/>
    <property type="molecule type" value="Genomic_DNA"/>
</dbReference>
<dbReference type="PANTHER" id="PTHR31793:SF37">
    <property type="entry name" value="ACYL-COA THIOESTER HYDROLASE YBGC"/>
    <property type="match status" value="1"/>
</dbReference>
<dbReference type="Pfam" id="PF03061">
    <property type="entry name" value="4HBT"/>
    <property type="match status" value="1"/>
</dbReference>
<dbReference type="CDD" id="cd00586">
    <property type="entry name" value="4HBT"/>
    <property type="match status" value="1"/>
</dbReference>
<dbReference type="InterPro" id="IPR006684">
    <property type="entry name" value="YbgC/YbaW"/>
</dbReference>
<dbReference type="Gene3D" id="3.10.129.10">
    <property type="entry name" value="Hotdog Thioesterase"/>
    <property type="match status" value="1"/>
</dbReference>
<dbReference type="InterPro" id="IPR029069">
    <property type="entry name" value="HotDog_dom_sf"/>
</dbReference>
<dbReference type="InterPro" id="IPR050563">
    <property type="entry name" value="4-hydroxybenzoyl-CoA_TE"/>
</dbReference>
<proteinExistence type="inferred from homology"/>
<dbReference type="AlphaFoldDB" id="A0A6I4UH47"/>
<dbReference type="GO" id="GO:0047617">
    <property type="term" value="F:fatty acyl-CoA hydrolase activity"/>
    <property type="evidence" value="ECO:0007669"/>
    <property type="project" value="TreeGrafter"/>
</dbReference>
<evidence type="ECO:0000313" key="7">
    <source>
        <dbReference type="Proteomes" id="UP000548685"/>
    </source>
</evidence>
<dbReference type="NCBIfam" id="TIGR00051">
    <property type="entry name" value="YbgC/FadM family acyl-CoA thioesterase"/>
    <property type="match status" value="1"/>
</dbReference>
<evidence type="ECO:0000256" key="2">
    <source>
        <dbReference type="ARBA" id="ARBA00022801"/>
    </source>
</evidence>
<comment type="caution">
    <text evidence="5">The sequence shown here is derived from an EMBL/GenBank/DDBJ whole genome shotgun (WGS) entry which is preliminary data.</text>
</comment>
<keyword evidence="2 5" id="KW-0378">Hydrolase</keyword>
<dbReference type="InterPro" id="IPR006683">
    <property type="entry name" value="Thioestr_dom"/>
</dbReference>
<dbReference type="EC" id="3.1.2.-" evidence="4 5"/>
<keyword evidence="7" id="KW-1185">Reference proteome</keyword>
<accession>A0A6I4UH47</accession>
<organism evidence="5 6">
    <name type="scientific">Erythrobacter ramosus</name>
    <dbReference type="NCBI Taxonomy" id="35811"/>
    <lineage>
        <taxon>Bacteria</taxon>
        <taxon>Pseudomonadati</taxon>
        <taxon>Pseudomonadota</taxon>
        <taxon>Alphaproteobacteria</taxon>
        <taxon>Sphingomonadales</taxon>
        <taxon>Erythrobacteraceae</taxon>
        <taxon>Erythrobacter/Porphyrobacter group</taxon>
        <taxon>Erythrobacter</taxon>
    </lineage>
</organism>
<feature type="domain" description="Thioesterase" evidence="3">
    <location>
        <begin position="31"/>
        <end position="115"/>
    </location>
</feature>
<gene>
    <name evidence="4" type="ORF">FHS52_000031</name>
    <name evidence="5" type="ORF">GRI59_06430</name>
</gene>
<dbReference type="EMBL" id="JACICE010000001">
    <property type="protein sequence ID" value="MBB3774088.1"/>
    <property type="molecule type" value="Genomic_DNA"/>
</dbReference>
<evidence type="ECO:0000313" key="4">
    <source>
        <dbReference type="EMBL" id="MBB3774088.1"/>
    </source>
</evidence>
<name>A0A6I4UH47_9SPHN</name>
<reference evidence="4 7" key="2">
    <citation type="submission" date="2020-08" db="EMBL/GenBank/DDBJ databases">
        <title>Genomic Encyclopedia of Type Strains, Phase IV (KMG-IV): sequencing the most valuable type-strain genomes for metagenomic binning, comparative biology and taxonomic classification.</title>
        <authorList>
            <person name="Goeker M."/>
        </authorList>
    </citation>
    <scope>NUCLEOTIDE SEQUENCE [LARGE SCALE GENOMIC DNA]</scope>
    <source>
        <strain evidence="4 7">DSM 8510</strain>
    </source>
</reference>
<dbReference type="SUPFAM" id="SSF54637">
    <property type="entry name" value="Thioesterase/thiol ester dehydrase-isomerase"/>
    <property type="match status" value="1"/>
</dbReference>
<dbReference type="PIRSF" id="PIRSF003230">
    <property type="entry name" value="YbgC"/>
    <property type="match status" value="1"/>
</dbReference>
<evidence type="ECO:0000259" key="3">
    <source>
        <dbReference type="Pfam" id="PF03061"/>
    </source>
</evidence>
<dbReference type="PANTHER" id="PTHR31793">
    <property type="entry name" value="4-HYDROXYBENZOYL-COA THIOESTERASE FAMILY MEMBER"/>
    <property type="match status" value="1"/>
</dbReference>
<evidence type="ECO:0000256" key="1">
    <source>
        <dbReference type="ARBA" id="ARBA00005953"/>
    </source>
</evidence>
<dbReference type="OrthoDB" id="9808429at2"/>
<evidence type="ECO:0000313" key="5">
    <source>
        <dbReference type="EMBL" id="MXP38250.1"/>
    </source>
</evidence>
<dbReference type="RefSeq" id="WP_160760316.1">
    <property type="nucleotide sequence ID" value="NZ_BAAADZ010000002.1"/>
</dbReference>
<comment type="similarity">
    <text evidence="1">Belongs to the 4-hydroxybenzoyl-CoA thioesterase family.</text>
</comment>
<reference evidence="5 6" key="1">
    <citation type="submission" date="2019-12" db="EMBL/GenBank/DDBJ databases">
        <title>Genomic-based taxomic classification of the family Erythrobacteraceae.</title>
        <authorList>
            <person name="Xu L."/>
        </authorList>
    </citation>
    <scope>NUCLEOTIDE SEQUENCE [LARGE SCALE GENOMIC DNA]</scope>
    <source>
        <strain evidence="5 6">JCM 10282</strain>
    </source>
</reference>
<protein>
    <submittedName>
        <fullName evidence="4">Acyl-CoA thioester hydrolase</fullName>
    </submittedName>
    <submittedName>
        <fullName evidence="5">YbgC/FadM family acyl-CoA thioesterase</fullName>
        <ecNumber evidence="4 5">3.1.2.-</ecNumber>
    </submittedName>
</protein>
<dbReference type="Proteomes" id="UP000548685">
    <property type="component" value="Unassembled WGS sequence"/>
</dbReference>
<evidence type="ECO:0000313" key="6">
    <source>
        <dbReference type="Proteomes" id="UP000430021"/>
    </source>
</evidence>
<sequence>MISPNPPGGILDGARHLYAVRVYYEDTDLSGITYHANYLRWFERARSDLLRLLGIDQRAAIEGGEGAYALSEVNLKYLRPAKLDDDVVIETRCTDLGAASCRMHQIARRGDEMLCEAHLRVGFITLDGRPRRQPAEWRAAFANFMNQGNPNP</sequence>